<organism evidence="3 4">
    <name type="scientific">Pseudonocardia zijingensis</name>
    <dbReference type="NCBI Taxonomy" id="153376"/>
    <lineage>
        <taxon>Bacteria</taxon>
        <taxon>Bacillati</taxon>
        <taxon>Actinomycetota</taxon>
        <taxon>Actinomycetes</taxon>
        <taxon>Pseudonocardiales</taxon>
        <taxon>Pseudonocardiaceae</taxon>
        <taxon>Pseudonocardia</taxon>
    </lineage>
</organism>
<reference evidence="4" key="1">
    <citation type="journal article" date="2019" name="Int. J. Syst. Evol. Microbiol.">
        <title>The Global Catalogue of Microorganisms (GCM) 10K type strain sequencing project: providing services to taxonomists for standard genome sequencing and annotation.</title>
        <authorList>
            <consortium name="The Broad Institute Genomics Platform"/>
            <consortium name="The Broad Institute Genome Sequencing Center for Infectious Disease"/>
            <person name="Wu L."/>
            <person name="Ma J."/>
        </authorList>
    </citation>
    <scope>NUCLEOTIDE SEQUENCE [LARGE SCALE GENOMIC DNA]</scope>
    <source>
        <strain evidence="4">JCM 11117</strain>
    </source>
</reference>
<dbReference type="InterPro" id="IPR002559">
    <property type="entry name" value="Transposase_11"/>
</dbReference>
<protein>
    <submittedName>
        <fullName evidence="3">ISAs1-like element ISEc1 family transposase</fullName>
    </submittedName>
</protein>
<gene>
    <name evidence="3" type="ORF">GCM10009559_80580</name>
</gene>
<sequence length="372" mass="41683">MASPSLLDHFSTLEDPRQAWKVVYPLPEVLLVVLCGTMAGAEDFVEIERWAKRKLAFLRRMLPFRRGIPSHDTLNDVMNALPAGLFAEAFTSWVETLRESEPDIVAIDGKTSRRARARAGHPLHLVSAWASRQRLVLGQEAVAAKGNEITAIPLLLERLELAGALVTIDAIGCQREIAQAIRAKGADYLLALKANWPTLAAEVRLFFEREPAERFDTHTTTDGDHGRIEIRRHAVSHDVGWLTAGRRFPGEPRFPGLAAIAMVEAEVERAGKVGVARRYYLSSAPLTATQFARAVRSHWGIENRLHWVMDVVFHDDLMRLRTDHGPANMATMRHAALNLIRTVPDKASLKVRRKTLGWDEDYLLQTLTQSHP</sequence>
<dbReference type="PANTHER" id="PTHR30298">
    <property type="entry name" value="H REPEAT-ASSOCIATED PREDICTED TRANSPOSASE"/>
    <property type="match status" value="1"/>
</dbReference>
<evidence type="ECO:0000259" key="2">
    <source>
        <dbReference type="Pfam" id="PF13808"/>
    </source>
</evidence>
<accession>A0ABP3YY83</accession>
<dbReference type="NCBIfam" id="NF033564">
    <property type="entry name" value="transpos_ISAs1"/>
    <property type="match status" value="1"/>
</dbReference>
<dbReference type="Pfam" id="PF01609">
    <property type="entry name" value="DDE_Tnp_1"/>
    <property type="match status" value="1"/>
</dbReference>
<dbReference type="Proteomes" id="UP001499967">
    <property type="component" value="Unassembled WGS sequence"/>
</dbReference>
<comment type="caution">
    <text evidence="3">The sequence shown here is derived from an EMBL/GenBank/DDBJ whole genome shotgun (WGS) entry which is preliminary data.</text>
</comment>
<feature type="domain" description="H repeat-associated protein N-terminal" evidence="2">
    <location>
        <begin position="7"/>
        <end position="94"/>
    </location>
</feature>
<keyword evidence="4" id="KW-1185">Reference proteome</keyword>
<dbReference type="EMBL" id="BAAAHP010000360">
    <property type="protein sequence ID" value="GAA0910195.1"/>
    <property type="molecule type" value="Genomic_DNA"/>
</dbReference>
<name>A0ABP3YY83_9PSEU</name>
<dbReference type="RefSeq" id="WP_343947192.1">
    <property type="nucleotide sequence ID" value="NZ_BAAAHP010000360.1"/>
</dbReference>
<evidence type="ECO:0000313" key="4">
    <source>
        <dbReference type="Proteomes" id="UP001499967"/>
    </source>
</evidence>
<evidence type="ECO:0000259" key="1">
    <source>
        <dbReference type="Pfam" id="PF01609"/>
    </source>
</evidence>
<feature type="domain" description="Transposase IS4-like" evidence="1">
    <location>
        <begin position="100"/>
        <end position="339"/>
    </location>
</feature>
<dbReference type="InterPro" id="IPR032806">
    <property type="entry name" value="YbfD_N"/>
</dbReference>
<dbReference type="InterPro" id="IPR051698">
    <property type="entry name" value="Transposase_11-like"/>
</dbReference>
<dbReference type="PANTHER" id="PTHR30298:SF0">
    <property type="entry name" value="PROTEIN YBFL-RELATED"/>
    <property type="match status" value="1"/>
</dbReference>
<evidence type="ECO:0000313" key="3">
    <source>
        <dbReference type="EMBL" id="GAA0910195.1"/>
    </source>
</evidence>
<proteinExistence type="predicted"/>
<dbReference type="Pfam" id="PF13808">
    <property type="entry name" value="DDE_Tnp_1_assoc"/>
    <property type="match status" value="1"/>
</dbReference>
<dbReference type="InterPro" id="IPR047647">
    <property type="entry name" value="ISAs1_transpos"/>
</dbReference>